<evidence type="ECO:0000313" key="1">
    <source>
        <dbReference type="EMBL" id="KRT67830.1"/>
    </source>
</evidence>
<proteinExistence type="predicted"/>
<reference evidence="1 2" key="1">
    <citation type="submission" date="2015-05" db="EMBL/GenBank/DDBJ databases">
        <title>Critical biogeochemical functions in the subsurface are associated with bacteria from new phyla and little studied lineages.</title>
        <authorList>
            <person name="Hug L.A."/>
            <person name="Thomas B.C."/>
            <person name="Sharon I."/>
            <person name="Brown C.T."/>
            <person name="Sharma R."/>
            <person name="Hettich R.L."/>
            <person name="Wilkins M.J."/>
            <person name="Williams K.H."/>
            <person name="Singh A."/>
            <person name="Banfield J.F."/>
        </authorList>
    </citation>
    <scope>NUCLEOTIDE SEQUENCE [LARGE SCALE GENOMIC DNA]</scope>
    <source>
        <strain evidence="1">CSP1-7</strain>
    </source>
</reference>
<organism evidence="1 2">
    <name type="scientific">candidate division WWE3 bacterium CSP1-7</name>
    <dbReference type="NCBI Taxonomy" id="1576480"/>
    <lineage>
        <taxon>Bacteria</taxon>
        <taxon>Katanobacteria</taxon>
    </lineage>
</organism>
<sequence length="165" mass="17485">MKPVKRKIVFTTVIAFLLLAAGWVGWKLWFEPEPMACTEEAKVCADGSAVGRTGPKCEFALCPGETGTVTGKVSVGPLCPVEPCDANPLDFSSNQIILESQSGKKTTGDLSSDGSFSVANLAPGTYQITLKDCDWLGCASELPQTVTVRAGEITELTINIDTGIR</sequence>
<accession>A0A0T5ZYN3</accession>
<comment type="caution">
    <text evidence="1">The sequence shown here is derived from an EMBL/GenBank/DDBJ whole genome shotgun (WGS) entry which is preliminary data.</text>
</comment>
<name>A0A0T5ZYN3_UNCKA</name>
<protein>
    <submittedName>
        <fullName evidence="1">TspO and MBR like protein</fullName>
    </submittedName>
</protein>
<dbReference type="AlphaFoldDB" id="A0A0T5ZYN3"/>
<dbReference type="GO" id="GO:0030246">
    <property type="term" value="F:carbohydrate binding"/>
    <property type="evidence" value="ECO:0007669"/>
    <property type="project" value="InterPro"/>
</dbReference>
<dbReference type="Proteomes" id="UP000051297">
    <property type="component" value="Unassembled WGS sequence"/>
</dbReference>
<gene>
    <name evidence="1" type="ORF">XU08_C0001G0242</name>
</gene>
<dbReference type="SUPFAM" id="SSF49452">
    <property type="entry name" value="Starch-binding domain-like"/>
    <property type="match status" value="1"/>
</dbReference>
<dbReference type="Gene3D" id="2.60.40.1120">
    <property type="entry name" value="Carboxypeptidase-like, regulatory domain"/>
    <property type="match status" value="1"/>
</dbReference>
<dbReference type="EMBL" id="LDXK01000001">
    <property type="protein sequence ID" value="KRT67830.1"/>
    <property type="molecule type" value="Genomic_DNA"/>
</dbReference>
<dbReference type="InterPro" id="IPR013784">
    <property type="entry name" value="Carb-bd-like_fold"/>
</dbReference>
<dbReference type="STRING" id="1576480.XU08_C0001G0242"/>
<evidence type="ECO:0000313" key="2">
    <source>
        <dbReference type="Proteomes" id="UP000051297"/>
    </source>
</evidence>